<dbReference type="Pfam" id="PF12796">
    <property type="entry name" value="Ank_2"/>
    <property type="match status" value="1"/>
</dbReference>
<dbReference type="InterPro" id="IPR002110">
    <property type="entry name" value="Ankyrin_rpt"/>
</dbReference>
<evidence type="ECO:0000256" key="1">
    <source>
        <dbReference type="ARBA" id="ARBA00022737"/>
    </source>
</evidence>
<dbReference type="Gene3D" id="1.25.40.20">
    <property type="entry name" value="Ankyrin repeat-containing domain"/>
    <property type="match status" value="1"/>
</dbReference>
<feature type="repeat" description="ANK" evidence="3">
    <location>
        <begin position="83"/>
        <end position="115"/>
    </location>
</feature>
<feature type="repeat" description="ANK" evidence="3">
    <location>
        <begin position="116"/>
        <end position="148"/>
    </location>
</feature>
<proteinExistence type="predicted"/>
<name>A0AAD4FCJ4_9PLEO</name>
<keyword evidence="2 3" id="KW-0040">ANK repeat</keyword>
<gene>
    <name evidence="5" type="ORF">G6011_00005</name>
</gene>
<accession>A0AAD4FCJ4</accession>
<protein>
    <recommendedName>
        <fullName evidence="4">F-box domain-containing protein</fullName>
    </recommendedName>
</protein>
<feature type="domain" description="F-box" evidence="4">
    <location>
        <begin position="1"/>
        <end position="46"/>
    </location>
</feature>
<dbReference type="InterPro" id="IPR036770">
    <property type="entry name" value="Ankyrin_rpt-contain_sf"/>
</dbReference>
<evidence type="ECO:0000313" key="5">
    <source>
        <dbReference type="EMBL" id="KAG9185014.1"/>
    </source>
</evidence>
<keyword evidence="1" id="KW-0677">Repeat</keyword>
<dbReference type="Proteomes" id="UP001199106">
    <property type="component" value="Unassembled WGS sequence"/>
</dbReference>
<dbReference type="PROSITE" id="PS50088">
    <property type="entry name" value="ANK_REPEAT"/>
    <property type="match status" value="2"/>
</dbReference>
<dbReference type="PROSITE" id="PS50181">
    <property type="entry name" value="FBOX"/>
    <property type="match status" value="1"/>
</dbReference>
<comment type="caution">
    <text evidence="5">The sequence shown here is derived from an EMBL/GenBank/DDBJ whole genome shotgun (WGS) entry which is preliminary data.</text>
</comment>
<evidence type="ECO:0000313" key="6">
    <source>
        <dbReference type="Proteomes" id="UP001199106"/>
    </source>
</evidence>
<dbReference type="PANTHER" id="PTHR24198:SF165">
    <property type="entry name" value="ANKYRIN REPEAT-CONTAINING PROTEIN-RELATED"/>
    <property type="match status" value="1"/>
</dbReference>
<dbReference type="PANTHER" id="PTHR24198">
    <property type="entry name" value="ANKYRIN REPEAT AND PROTEIN KINASE DOMAIN-CONTAINING PROTEIN"/>
    <property type="match status" value="1"/>
</dbReference>
<evidence type="ECO:0000259" key="4">
    <source>
        <dbReference type="PROSITE" id="PS50181"/>
    </source>
</evidence>
<keyword evidence="6" id="KW-1185">Reference proteome</keyword>
<dbReference type="EMBL" id="JAANER010000012">
    <property type="protein sequence ID" value="KAG9185014.1"/>
    <property type="molecule type" value="Genomic_DNA"/>
</dbReference>
<organism evidence="5 6">
    <name type="scientific">Alternaria panax</name>
    <dbReference type="NCBI Taxonomy" id="48097"/>
    <lineage>
        <taxon>Eukaryota</taxon>
        <taxon>Fungi</taxon>
        <taxon>Dikarya</taxon>
        <taxon>Ascomycota</taxon>
        <taxon>Pezizomycotina</taxon>
        <taxon>Dothideomycetes</taxon>
        <taxon>Pleosporomycetidae</taxon>
        <taxon>Pleosporales</taxon>
        <taxon>Pleosporineae</taxon>
        <taxon>Pleosporaceae</taxon>
        <taxon>Alternaria</taxon>
        <taxon>Alternaria sect. Panax</taxon>
    </lineage>
</organism>
<evidence type="ECO:0000256" key="2">
    <source>
        <dbReference type="ARBA" id="ARBA00023043"/>
    </source>
</evidence>
<dbReference type="SMART" id="SM00248">
    <property type="entry name" value="ANK"/>
    <property type="match status" value="3"/>
</dbReference>
<dbReference type="InterPro" id="IPR001810">
    <property type="entry name" value="F-box_dom"/>
</dbReference>
<evidence type="ECO:0000256" key="3">
    <source>
        <dbReference type="PROSITE-ProRule" id="PRU00023"/>
    </source>
</evidence>
<sequence>MPLLDLPNELLRNVSEYLESERDINAIAQANRRIYCLLDSYLYRYNVQQSGSSALLWSARHGQEATARKSLREKANIQATNDDGQAPLLLAVEKGHKQVIRLLVDKGTEVNAQGGYYGNALQAASARGDEAVVRLLLGKGADVNAQGGHYGNALQAASARGYESVLKMLVAWVLSHHKGNACMAG</sequence>
<dbReference type="Pfam" id="PF13637">
    <property type="entry name" value="Ank_4"/>
    <property type="match status" value="1"/>
</dbReference>
<reference evidence="5" key="1">
    <citation type="submission" date="2021-07" db="EMBL/GenBank/DDBJ databases">
        <title>Genome Resource of American Ginseng Black Spot Pathogen Alternaria panax.</title>
        <authorList>
            <person name="Qiu C."/>
            <person name="Wang W."/>
            <person name="Liu Z."/>
        </authorList>
    </citation>
    <scope>NUCLEOTIDE SEQUENCE</scope>
    <source>
        <strain evidence="5">BNCC115425</strain>
    </source>
</reference>
<dbReference type="PRINTS" id="PR01415">
    <property type="entry name" value="ANKYRIN"/>
</dbReference>
<dbReference type="PROSITE" id="PS50297">
    <property type="entry name" value="ANK_REP_REGION"/>
    <property type="match status" value="2"/>
</dbReference>
<dbReference type="AlphaFoldDB" id="A0AAD4FCJ4"/>
<dbReference type="SUPFAM" id="SSF48403">
    <property type="entry name" value="Ankyrin repeat"/>
    <property type="match status" value="1"/>
</dbReference>